<evidence type="ECO:0000256" key="5">
    <source>
        <dbReference type="PROSITE-ProRule" id="PRU10141"/>
    </source>
</evidence>
<evidence type="ECO:0000259" key="6">
    <source>
        <dbReference type="PROSITE" id="PS50011"/>
    </source>
</evidence>
<keyword evidence="2 5" id="KW-0547">Nucleotide-binding</keyword>
<evidence type="ECO:0000256" key="3">
    <source>
        <dbReference type="ARBA" id="ARBA00022777"/>
    </source>
</evidence>
<keyword evidence="4 5" id="KW-0067">ATP-binding</keyword>
<organism evidence="7 8">
    <name type="scientific">Pendulispora brunnea</name>
    <dbReference type="NCBI Taxonomy" id="2905690"/>
    <lineage>
        <taxon>Bacteria</taxon>
        <taxon>Pseudomonadati</taxon>
        <taxon>Myxococcota</taxon>
        <taxon>Myxococcia</taxon>
        <taxon>Myxococcales</taxon>
        <taxon>Sorangiineae</taxon>
        <taxon>Pendulisporaceae</taxon>
        <taxon>Pendulispora</taxon>
    </lineage>
</organism>
<dbReference type="SMART" id="SM00220">
    <property type="entry name" value="S_TKc"/>
    <property type="match status" value="2"/>
</dbReference>
<dbReference type="PROSITE" id="PS00108">
    <property type="entry name" value="PROTEIN_KINASE_ST"/>
    <property type="match status" value="2"/>
</dbReference>
<dbReference type="InterPro" id="IPR017441">
    <property type="entry name" value="Protein_kinase_ATP_BS"/>
</dbReference>
<dbReference type="InterPro" id="IPR011990">
    <property type="entry name" value="TPR-like_helical_dom_sf"/>
</dbReference>
<sequence length="1163" mass="127666">MRRVSRSLVDALRAKDEELFADRFRIEEEAGVGGMGIVYRALDQSSGEIVALKVVRRTGPGSLRRFDAETDALEKLRHPAIVRHIAHGIGDEGQPYLAMEWVDGETLASKLRRERLDVCDVITVARRIADALAAAHAIGILHRDIKPSNVLLPGGDLEKAKIADFGLARSMESSQTNATMTGVIVGTPGYMAPEQAHGVRDLDGRADLFSLGCLLFRCLTDTEAFEGSRALTALAKLVLLEPSRVSSLRPDVPPALDDLVGSLLSKEREHRPLSAVVVRDTLDRIAADTSNDASLRRLSVRERVPPESTRFASGTSFGRYVLGRRIGMGGMGELYLAHDTTLDRKVALKVLRRSADGQATEHLLREARAAATLSHPNVVTIYDVGEHEGVPFLAMEYITGRSLRDYVGESSPDLDRRIGWMGEVARGLAAAHHAGIVHGDVKPENVMVADDGAVKILDFGLATAVPDCIMGTAAYMAPEQIRGEPLDGRVDQFAWGVTAYELVTGRLPWPGHDTLEMLASVLADDPSDAVRASLPSEVSSAILKTLRKQRDERYPTMDSLIPVLAPSTASTQRSSVVKDLAPPPAKGRKHAVWLASAILTALVALTTAVVVFRSVRRNDSPAGTAASTTASPPVPVTALPVSPSCVPAAASLYKEGLRALRESAYRRALGYFEQSAAVDPMCPEPQLRITMLAYSFWPRSRAREQLRRAMGFRDAMSERDRVVLDAWALLIAPESPRETETIHAFDEAIRRFPNDAELYVLDVDRRRSTAMRADQLEAALGMVRKATQLDPGYADAYSMESQILVWLGRGEESLAALDRCLDVAPGAVDCMEIRSGTLRRLGRCEEAVASARSWISWEPDEPAAYQELAPSLAARGASREAIEEALLLRWKHLPPADREPTRLCDMAKLSVWTGDFDGALKFADELERHSTGSATLDPHLCATLTSVDALVETGRDTEAGNMAERFLHRNEAWVRGESNLTTEYPKPFLLALAFGQNRRTMTRWQEATETWERLNRVRMDAYERWIFRWGPMAGIRNHAAEALLLDPRLAADYSEVPRARNHNIGAMEAYEGHLRLAAGDVVRAAPLLETATRSCQALHHGAMHVHAQLWLGIAREQLGDVPAACDAYRFVTERWGNAKPASVSAREAERRSRALGCPRSMDH</sequence>
<name>A0ABZ2JZD9_9BACT</name>
<feature type="binding site" evidence="5">
    <location>
        <position position="349"/>
    </location>
    <ligand>
        <name>ATP</name>
        <dbReference type="ChEBI" id="CHEBI:30616"/>
    </ligand>
</feature>
<evidence type="ECO:0000256" key="1">
    <source>
        <dbReference type="ARBA" id="ARBA00022679"/>
    </source>
</evidence>
<feature type="domain" description="Protein kinase" evidence="6">
    <location>
        <begin position="320"/>
        <end position="564"/>
    </location>
</feature>
<dbReference type="RefSeq" id="WP_394842474.1">
    <property type="nucleotide sequence ID" value="NZ_CP089982.1"/>
</dbReference>
<dbReference type="Pfam" id="PF00069">
    <property type="entry name" value="Pkinase"/>
    <property type="match status" value="2"/>
</dbReference>
<dbReference type="Proteomes" id="UP001379533">
    <property type="component" value="Chromosome"/>
</dbReference>
<dbReference type="Gene3D" id="3.30.200.20">
    <property type="entry name" value="Phosphorylase Kinase, domain 1"/>
    <property type="match status" value="2"/>
</dbReference>
<dbReference type="Gene3D" id="1.10.510.10">
    <property type="entry name" value="Transferase(Phosphotransferase) domain 1"/>
    <property type="match status" value="2"/>
</dbReference>
<gene>
    <name evidence="7" type="ORF">LZC95_36070</name>
</gene>
<dbReference type="InterPro" id="IPR011009">
    <property type="entry name" value="Kinase-like_dom_sf"/>
</dbReference>
<evidence type="ECO:0000313" key="7">
    <source>
        <dbReference type="EMBL" id="WXA91856.1"/>
    </source>
</evidence>
<proteinExistence type="predicted"/>
<dbReference type="EMBL" id="CP089982">
    <property type="protein sequence ID" value="WXA91856.1"/>
    <property type="molecule type" value="Genomic_DNA"/>
</dbReference>
<dbReference type="InterPro" id="IPR000719">
    <property type="entry name" value="Prot_kinase_dom"/>
</dbReference>
<dbReference type="PROSITE" id="PS00107">
    <property type="entry name" value="PROTEIN_KINASE_ATP"/>
    <property type="match status" value="1"/>
</dbReference>
<dbReference type="InterPro" id="IPR008271">
    <property type="entry name" value="Ser/Thr_kinase_AS"/>
</dbReference>
<keyword evidence="8" id="KW-1185">Reference proteome</keyword>
<evidence type="ECO:0000256" key="4">
    <source>
        <dbReference type="ARBA" id="ARBA00022840"/>
    </source>
</evidence>
<dbReference type="CDD" id="cd14014">
    <property type="entry name" value="STKc_PknB_like"/>
    <property type="match status" value="2"/>
</dbReference>
<keyword evidence="1" id="KW-0808">Transferase</keyword>
<evidence type="ECO:0000313" key="8">
    <source>
        <dbReference type="Proteomes" id="UP001379533"/>
    </source>
</evidence>
<dbReference type="SUPFAM" id="SSF48452">
    <property type="entry name" value="TPR-like"/>
    <property type="match status" value="1"/>
</dbReference>
<dbReference type="SUPFAM" id="SSF56112">
    <property type="entry name" value="Protein kinase-like (PK-like)"/>
    <property type="match status" value="2"/>
</dbReference>
<dbReference type="Gene3D" id="1.25.40.10">
    <property type="entry name" value="Tetratricopeptide repeat domain"/>
    <property type="match status" value="1"/>
</dbReference>
<reference evidence="7 8" key="1">
    <citation type="submission" date="2021-12" db="EMBL/GenBank/DDBJ databases">
        <title>Discovery of the Pendulisporaceae a myxobacterial family with distinct sporulation behavior and unique specialized metabolism.</title>
        <authorList>
            <person name="Garcia R."/>
            <person name="Popoff A."/>
            <person name="Bader C.D."/>
            <person name="Loehr J."/>
            <person name="Walesch S."/>
            <person name="Walt C."/>
            <person name="Boldt J."/>
            <person name="Bunk B."/>
            <person name="Haeckl F.J.F.P.J."/>
            <person name="Gunesch A.P."/>
            <person name="Birkelbach J."/>
            <person name="Nuebel U."/>
            <person name="Pietschmann T."/>
            <person name="Bach T."/>
            <person name="Mueller R."/>
        </authorList>
    </citation>
    <scope>NUCLEOTIDE SEQUENCE [LARGE SCALE GENOMIC DNA]</scope>
    <source>
        <strain evidence="7 8">MSr12523</strain>
    </source>
</reference>
<dbReference type="PROSITE" id="PS50011">
    <property type="entry name" value="PROTEIN_KINASE_DOM"/>
    <property type="match status" value="2"/>
</dbReference>
<feature type="domain" description="Protein kinase" evidence="6">
    <location>
        <begin position="24"/>
        <end position="285"/>
    </location>
</feature>
<dbReference type="PANTHER" id="PTHR43289:SF34">
    <property type="entry name" value="SERINE_THREONINE-PROTEIN KINASE YBDM-RELATED"/>
    <property type="match status" value="1"/>
</dbReference>
<keyword evidence="3 7" id="KW-0418">Kinase</keyword>
<protein>
    <submittedName>
        <fullName evidence="7">Serine/threonine-protein kinase</fullName>
    </submittedName>
</protein>
<evidence type="ECO:0000256" key="2">
    <source>
        <dbReference type="ARBA" id="ARBA00022741"/>
    </source>
</evidence>
<dbReference type="PANTHER" id="PTHR43289">
    <property type="entry name" value="MITOGEN-ACTIVATED PROTEIN KINASE KINASE KINASE 20-RELATED"/>
    <property type="match status" value="1"/>
</dbReference>
<accession>A0ABZ2JZD9</accession>
<dbReference type="GO" id="GO:0016301">
    <property type="term" value="F:kinase activity"/>
    <property type="evidence" value="ECO:0007669"/>
    <property type="project" value="UniProtKB-KW"/>
</dbReference>